<feature type="region of interest" description="Disordered" evidence="1">
    <location>
        <begin position="1"/>
        <end position="20"/>
    </location>
</feature>
<dbReference type="Proteomes" id="UP000565262">
    <property type="component" value="Unassembled WGS sequence"/>
</dbReference>
<dbReference type="EMBL" id="JACJFM010000045">
    <property type="protein sequence ID" value="MBB1489157.1"/>
    <property type="molecule type" value="Genomic_DNA"/>
</dbReference>
<dbReference type="RefSeq" id="WP_182810972.1">
    <property type="nucleotide sequence ID" value="NZ_JACJFM010000045.1"/>
</dbReference>
<dbReference type="AlphaFoldDB" id="A0A839IXQ4"/>
<accession>A0A839IXQ4</accession>
<sequence length="179" mass="21224">MTSDTSHNSSGQPLSHSEHEKRLLERDAARLFMRRYEQETGQPMRHIWHNEPAKPDISCYFEDHQLDLEIAHLYATAEEARHIRAPDRTDRLWFYLAELAIIDDPCEQLKMALLTLLNKKAEKHYDSDRVWLVIRNASVLWNRAQILRIQQAFDKQNHPFEQIWIIPDFDGEEPLIRVA</sequence>
<organism evidence="2 3">
    <name type="scientific">Oceanospirillum sediminis</name>
    <dbReference type="NCBI Taxonomy" id="2760088"/>
    <lineage>
        <taxon>Bacteria</taxon>
        <taxon>Pseudomonadati</taxon>
        <taxon>Pseudomonadota</taxon>
        <taxon>Gammaproteobacteria</taxon>
        <taxon>Oceanospirillales</taxon>
        <taxon>Oceanospirillaceae</taxon>
        <taxon>Oceanospirillum</taxon>
    </lineage>
</organism>
<evidence type="ECO:0000313" key="3">
    <source>
        <dbReference type="Proteomes" id="UP000565262"/>
    </source>
</evidence>
<proteinExistence type="predicted"/>
<evidence type="ECO:0000313" key="2">
    <source>
        <dbReference type="EMBL" id="MBB1489157.1"/>
    </source>
</evidence>
<feature type="compositionally biased region" description="Polar residues" evidence="1">
    <location>
        <begin position="1"/>
        <end position="15"/>
    </location>
</feature>
<reference evidence="2 3" key="1">
    <citation type="submission" date="2020-08" db="EMBL/GenBank/DDBJ databases">
        <title>Oceanospirillum sp. nov. isolated from marine sediment.</title>
        <authorList>
            <person name="Ji X."/>
        </authorList>
    </citation>
    <scope>NUCLEOTIDE SEQUENCE [LARGE SCALE GENOMIC DNA]</scope>
    <source>
        <strain evidence="2 3">D5</strain>
    </source>
</reference>
<gene>
    <name evidence="2" type="ORF">H4O21_21330</name>
</gene>
<protein>
    <submittedName>
        <fullName evidence="2">Uncharacterized protein</fullName>
    </submittedName>
</protein>
<evidence type="ECO:0000256" key="1">
    <source>
        <dbReference type="SAM" id="MobiDB-lite"/>
    </source>
</evidence>
<comment type="caution">
    <text evidence="2">The sequence shown here is derived from an EMBL/GenBank/DDBJ whole genome shotgun (WGS) entry which is preliminary data.</text>
</comment>
<name>A0A839IXQ4_9GAMM</name>
<keyword evidence="3" id="KW-1185">Reference proteome</keyword>